<evidence type="ECO:0000256" key="1">
    <source>
        <dbReference type="ARBA" id="ARBA00010641"/>
    </source>
</evidence>
<dbReference type="InterPro" id="IPR013325">
    <property type="entry name" value="RNA_pol_sigma_r2"/>
</dbReference>
<dbReference type="Gene3D" id="1.10.10.10">
    <property type="entry name" value="Winged helix-like DNA-binding domain superfamily/Winged helix DNA-binding domain"/>
    <property type="match status" value="1"/>
</dbReference>
<gene>
    <name evidence="7" type="ORF">NFI95_10300</name>
</gene>
<name>A0ABT1W7X8_9PROT</name>
<dbReference type="PANTHER" id="PTHR43133">
    <property type="entry name" value="RNA POLYMERASE ECF-TYPE SIGMA FACTO"/>
    <property type="match status" value="1"/>
</dbReference>
<evidence type="ECO:0000259" key="5">
    <source>
        <dbReference type="Pfam" id="PF04542"/>
    </source>
</evidence>
<feature type="domain" description="RNA polymerase sigma-70 region 2" evidence="5">
    <location>
        <begin position="27"/>
        <end position="94"/>
    </location>
</feature>
<dbReference type="Gene3D" id="1.10.1740.10">
    <property type="match status" value="1"/>
</dbReference>
<evidence type="ECO:0000256" key="2">
    <source>
        <dbReference type="ARBA" id="ARBA00023015"/>
    </source>
</evidence>
<comment type="similarity">
    <text evidence="1">Belongs to the sigma-70 factor family. ECF subfamily.</text>
</comment>
<reference evidence="7 8" key="1">
    <citation type="submission" date="2022-06" db="EMBL/GenBank/DDBJ databases">
        <title>Endosaccharibacter gen. nov., sp. nov., endophytic bacteria isolated from sugarcane.</title>
        <authorList>
            <person name="Pitiwittayakul N."/>
            <person name="Yukphan P."/>
            <person name="Charoenyingcharoen P."/>
            <person name="Tanasupawat S."/>
        </authorList>
    </citation>
    <scope>NUCLEOTIDE SEQUENCE [LARGE SCALE GENOMIC DNA]</scope>
    <source>
        <strain evidence="7 8">KSS8</strain>
    </source>
</reference>
<evidence type="ECO:0000256" key="4">
    <source>
        <dbReference type="ARBA" id="ARBA00023163"/>
    </source>
</evidence>
<dbReference type="Pfam" id="PF04542">
    <property type="entry name" value="Sigma70_r2"/>
    <property type="match status" value="1"/>
</dbReference>
<feature type="domain" description="RNA polymerase sigma factor 70 region 4 type 2" evidence="6">
    <location>
        <begin position="122"/>
        <end position="173"/>
    </location>
</feature>
<evidence type="ECO:0000313" key="8">
    <source>
        <dbReference type="Proteomes" id="UP001524587"/>
    </source>
</evidence>
<keyword evidence="4" id="KW-0804">Transcription</keyword>
<dbReference type="RefSeq" id="WP_422864323.1">
    <property type="nucleotide sequence ID" value="NZ_JAMSKV010000008.1"/>
</dbReference>
<dbReference type="EMBL" id="JAMSKV010000008">
    <property type="protein sequence ID" value="MCQ8278843.1"/>
    <property type="molecule type" value="Genomic_DNA"/>
</dbReference>
<protein>
    <submittedName>
        <fullName evidence="7">Sigma-70 family RNA polymerase sigma factor</fullName>
    </submittedName>
</protein>
<dbReference type="InterPro" id="IPR007627">
    <property type="entry name" value="RNA_pol_sigma70_r2"/>
</dbReference>
<evidence type="ECO:0000256" key="3">
    <source>
        <dbReference type="ARBA" id="ARBA00023082"/>
    </source>
</evidence>
<dbReference type="SUPFAM" id="SSF88659">
    <property type="entry name" value="Sigma3 and sigma4 domains of RNA polymerase sigma factors"/>
    <property type="match status" value="1"/>
</dbReference>
<dbReference type="SUPFAM" id="SSF88946">
    <property type="entry name" value="Sigma2 domain of RNA polymerase sigma factors"/>
    <property type="match status" value="1"/>
</dbReference>
<dbReference type="InterPro" id="IPR039425">
    <property type="entry name" value="RNA_pol_sigma-70-like"/>
</dbReference>
<dbReference type="InterPro" id="IPR014284">
    <property type="entry name" value="RNA_pol_sigma-70_dom"/>
</dbReference>
<evidence type="ECO:0000313" key="7">
    <source>
        <dbReference type="EMBL" id="MCQ8278843.1"/>
    </source>
</evidence>
<comment type="caution">
    <text evidence="7">The sequence shown here is derived from an EMBL/GenBank/DDBJ whole genome shotgun (WGS) entry which is preliminary data.</text>
</comment>
<evidence type="ECO:0000259" key="6">
    <source>
        <dbReference type="Pfam" id="PF08281"/>
    </source>
</evidence>
<dbReference type="PANTHER" id="PTHR43133:SF62">
    <property type="entry name" value="RNA POLYMERASE SIGMA FACTOR SIGZ"/>
    <property type="match status" value="1"/>
</dbReference>
<sequence>MAALDDDLDSLVQRCSLADKAAFRMIYERESAYLYGIALRMTRQPALAADLVHDTFLQLWRNAARYDSRHGTARVWLATLVRYRAIDALRRTGREEHLTESPDIADDADDALTRLEESDGARDLLACLTGLEPIQQRAVRLAFFDGLSHGQLADRLQAPLGTVKSWVRRGLLSLRRCLDERTAP</sequence>
<keyword evidence="8" id="KW-1185">Reference proteome</keyword>
<dbReference type="InterPro" id="IPR036388">
    <property type="entry name" value="WH-like_DNA-bd_sf"/>
</dbReference>
<dbReference type="InterPro" id="IPR013249">
    <property type="entry name" value="RNA_pol_sigma70_r4_t2"/>
</dbReference>
<organism evidence="7 8">
    <name type="scientific">Endosaccharibacter trunci</name>
    <dbReference type="NCBI Taxonomy" id="2812733"/>
    <lineage>
        <taxon>Bacteria</taxon>
        <taxon>Pseudomonadati</taxon>
        <taxon>Pseudomonadota</taxon>
        <taxon>Alphaproteobacteria</taxon>
        <taxon>Acetobacterales</taxon>
        <taxon>Acetobacteraceae</taxon>
        <taxon>Endosaccharibacter</taxon>
    </lineage>
</organism>
<proteinExistence type="inferred from homology"/>
<dbReference type="Pfam" id="PF08281">
    <property type="entry name" value="Sigma70_r4_2"/>
    <property type="match status" value="1"/>
</dbReference>
<accession>A0ABT1W7X8</accession>
<dbReference type="InterPro" id="IPR013324">
    <property type="entry name" value="RNA_pol_sigma_r3/r4-like"/>
</dbReference>
<dbReference type="NCBIfam" id="TIGR02937">
    <property type="entry name" value="sigma70-ECF"/>
    <property type="match status" value="1"/>
</dbReference>
<keyword evidence="3" id="KW-0731">Sigma factor</keyword>
<keyword evidence="2" id="KW-0805">Transcription regulation</keyword>
<dbReference type="Proteomes" id="UP001524587">
    <property type="component" value="Unassembled WGS sequence"/>
</dbReference>